<evidence type="ECO:0000313" key="3">
    <source>
        <dbReference type="EMBL" id="ADI21431.1"/>
    </source>
</evidence>
<evidence type="ECO:0000256" key="1">
    <source>
        <dbReference type="SAM" id="Coils"/>
    </source>
</evidence>
<proteinExistence type="predicted"/>
<feature type="compositionally biased region" description="Polar residues" evidence="2">
    <location>
        <begin position="212"/>
        <end position="222"/>
    </location>
</feature>
<organism evidence="3">
    <name type="scientific">uncultured gamma proteobacterium HF0010_26J14</name>
    <dbReference type="NCBI Taxonomy" id="723564"/>
    <lineage>
        <taxon>Bacteria</taxon>
        <taxon>Pseudomonadati</taxon>
        <taxon>Pseudomonadota</taxon>
        <taxon>Gammaproteobacteria</taxon>
        <taxon>environmental samples</taxon>
    </lineage>
</organism>
<sequence>MLQRTALLSPAPAFEKRRPALPLNENMNFIPEKRVLQLRRNIKDRKKYNTELRIKIKQNTRNIKKMKRKNKRFQSKGLKHIYAAYKKEHLIGKKVIQENKLLLSHKNKIKSLFTDSEIEGDDHDEVTEDETAKKLRGLNYPDTDADSIFKNLPRGVDDLLEQQEKLLKKLLHQNANKIKYQPSALPIRPMSRSRKMRISGGVESMINKNDDGNINNRSTNPMKNKGTWAMMTFDKSTITKKTIKTLGRTKR</sequence>
<feature type="region of interest" description="Disordered" evidence="2">
    <location>
        <begin position="204"/>
        <end position="225"/>
    </location>
</feature>
<keyword evidence="1" id="KW-0175">Coiled coil</keyword>
<reference evidence="3" key="1">
    <citation type="submission" date="2010-01" db="EMBL/GenBank/DDBJ databases">
        <title>Genome fragments of uncultured bacteria from the North Pacific subtropical Gyre.</title>
        <authorList>
            <person name="Pham V.D."/>
            <person name="Delong E.F."/>
        </authorList>
    </citation>
    <scope>NUCLEOTIDE SEQUENCE</scope>
</reference>
<accession>E7C1V7</accession>
<feature type="coiled-coil region" evidence="1">
    <location>
        <begin position="49"/>
        <end position="76"/>
    </location>
</feature>
<name>E7C1V7_9GAMM</name>
<evidence type="ECO:0000256" key="2">
    <source>
        <dbReference type="SAM" id="MobiDB-lite"/>
    </source>
</evidence>
<dbReference type="AlphaFoldDB" id="E7C1V7"/>
<protein>
    <submittedName>
        <fullName evidence="3">Uncharacterized protein</fullName>
    </submittedName>
</protein>
<dbReference type="EMBL" id="GU567954">
    <property type="protein sequence ID" value="ADI21431.1"/>
    <property type="molecule type" value="Genomic_DNA"/>
</dbReference>